<name>A0A084FWP5_PSEDA</name>
<dbReference type="OrthoDB" id="6508832at2759"/>
<sequence length="304" mass="34620">MPILIPAKNSQHRFACLALYRALLRSAREIPLPPELTFNGKHPIRAALRRQFRKNRADTSPRLVYAGLSAGYKFLALFGKAKVTTSPEYESILNEVKDRVHAYNSRPPRVEPPKRPSIPLLTRLPPVTNNPRERPVYKATVRPLPKSALKGDRKIPYLAASSFGVPFLRITKGKQPPRLSGKIQSFNKKIQLYAELISKIPNVLIPDVYTEDRWERMMGALAREESKRRKLSGPEMDLLLGDGRATYVQNLREVRGELISKLNKIKIDNLAKAKAMVQLIREEEALAEIEKREEQARTQEKMAT</sequence>
<protein>
    <recommendedName>
        <fullName evidence="3">Complex 1 LYR protein domain-containing protein</fullName>
    </recommendedName>
</protein>
<dbReference type="InterPro" id="IPR046896">
    <property type="entry name" value="Cup1-like_N"/>
</dbReference>
<dbReference type="AlphaFoldDB" id="A0A084FWP5"/>
<proteinExistence type="predicted"/>
<keyword evidence="1" id="KW-0175">Coiled coil</keyword>
<dbReference type="HOGENOM" id="CLU_042937_0_0_1"/>
<feature type="region of interest" description="Disordered" evidence="2">
    <location>
        <begin position="104"/>
        <end position="133"/>
    </location>
</feature>
<evidence type="ECO:0000256" key="2">
    <source>
        <dbReference type="SAM" id="MobiDB-lite"/>
    </source>
</evidence>
<dbReference type="OMA" id="KKSTQHR"/>
<evidence type="ECO:0000313" key="4">
    <source>
        <dbReference type="EMBL" id="KEZ39507.1"/>
    </source>
</evidence>
<dbReference type="RefSeq" id="XP_016639306.1">
    <property type="nucleotide sequence ID" value="XM_016790796.1"/>
</dbReference>
<feature type="coiled-coil region" evidence="1">
    <location>
        <begin position="272"/>
        <end position="302"/>
    </location>
</feature>
<keyword evidence="5" id="KW-1185">Reference proteome</keyword>
<comment type="caution">
    <text evidence="4">The sequence shown here is derived from an EMBL/GenBank/DDBJ whole genome shotgun (WGS) entry which is preliminary data.</text>
</comment>
<evidence type="ECO:0000256" key="1">
    <source>
        <dbReference type="SAM" id="Coils"/>
    </source>
</evidence>
<dbReference type="EMBL" id="JOWA01000143">
    <property type="protein sequence ID" value="KEZ39507.1"/>
    <property type="molecule type" value="Genomic_DNA"/>
</dbReference>
<dbReference type="VEuPathDB" id="FungiDB:SAPIO_CDS9376"/>
<feature type="domain" description="Complex 1 LYR protein" evidence="3">
    <location>
        <begin position="15"/>
        <end position="76"/>
    </location>
</feature>
<dbReference type="CDD" id="cd20273">
    <property type="entry name" value="Complex1_LYR_unchar"/>
    <property type="match status" value="1"/>
</dbReference>
<reference evidence="4 5" key="1">
    <citation type="journal article" date="2014" name="Genome Announc.">
        <title>Draft genome sequence of the pathogenic fungus Scedosporium apiospermum.</title>
        <authorList>
            <person name="Vandeputte P."/>
            <person name="Ghamrawi S."/>
            <person name="Rechenmann M."/>
            <person name="Iltis A."/>
            <person name="Giraud S."/>
            <person name="Fleury M."/>
            <person name="Thornton C."/>
            <person name="Delhaes L."/>
            <person name="Meyer W."/>
            <person name="Papon N."/>
            <person name="Bouchara J.P."/>
        </authorList>
    </citation>
    <scope>NUCLEOTIDE SEQUENCE [LARGE SCALE GENOMIC DNA]</scope>
    <source>
        <strain evidence="4 5">IHEM 14462</strain>
    </source>
</reference>
<dbReference type="InterPro" id="IPR008011">
    <property type="entry name" value="Complex1_LYR_dom"/>
</dbReference>
<evidence type="ECO:0000313" key="5">
    <source>
        <dbReference type="Proteomes" id="UP000028545"/>
    </source>
</evidence>
<gene>
    <name evidence="4" type="ORF">SAPIO_CDS9376</name>
</gene>
<accession>A0A084FWP5</accession>
<dbReference type="KEGG" id="sapo:SAPIO_CDS9376"/>
<evidence type="ECO:0000259" key="3">
    <source>
        <dbReference type="Pfam" id="PF05347"/>
    </source>
</evidence>
<organism evidence="4 5">
    <name type="scientific">Pseudallescheria apiosperma</name>
    <name type="common">Scedosporium apiospermum</name>
    <dbReference type="NCBI Taxonomy" id="563466"/>
    <lineage>
        <taxon>Eukaryota</taxon>
        <taxon>Fungi</taxon>
        <taxon>Dikarya</taxon>
        <taxon>Ascomycota</taxon>
        <taxon>Pezizomycotina</taxon>
        <taxon>Sordariomycetes</taxon>
        <taxon>Hypocreomycetidae</taxon>
        <taxon>Microascales</taxon>
        <taxon>Microascaceae</taxon>
        <taxon>Scedosporium</taxon>
    </lineage>
</organism>
<dbReference type="GeneID" id="27728448"/>
<dbReference type="Pfam" id="PF05347">
    <property type="entry name" value="Complex1_LYR"/>
    <property type="match status" value="1"/>
</dbReference>
<dbReference type="Proteomes" id="UP000028545">
    <property type="component" value="Unassembled WGS sequence"/>
</dbReference>